<gene>
    <name evidence="2" type="ORF">SE17_36005</name>
</gene>
<evidence type="ECO:0000313" key="2">
    <source>
        <dbReference type="EMBL" id="KPV48821.1"/>
    </source>
</evidence>
<feature type="non-terminal residue" evidence="2">
    <location>
        <position position="1"/>
    </location>
</feature>
<feature type="transmembrane region" description="Helical" evidence="1">
    <location>
        <begin position="135"/>
        <end position="158"/>
    </location>
</feature>
<name>A0A0N8PR35_9CHLR</name>
<accession>A0A0N8PR35</accession>
<feature type="transmembrane region" description="Helical" evidence="1">
    <location>
        <begin position="105"/>
        <end position="123"/>
    </location>
</feature>
<protein>
    <submittedName>
        <fullName evidence="2">Uncharacterized protein</fullName>
    </submittedName>
</protein>
<proteinExistence type="predicted"/>
<comment type="caution">
    <text evidence="2">The sequence shown here is derived from an EMBL/GenBank/DDBJ whole genome shotgun (WGS) entry which is preliminary data.</text>
</comment>
<keyword evidence="1" id="KW-0812">Transmembrane</keyword>
<dbReference type="EMBL" id="LJCR01002373">
    <property type="protein sequence ID" value="KPV48821.1"/>
    <property type="molecule type" value="Genomic_DNA"/>
</dbReference>
<evidence type="ECO:0000313" key="3">
    <source>
        <dbReference type="Proteomes" id="UP000050509"/>
    </source>
</evidence>
<feature type="transmembrane region" description="Helical" evidence="1">
    <location>
        <begin position="254"/>
        <end position="272"/>
    </location>
</feature>
<evidence type="ECO:0000256" key="1">
    <source>
        <dbReference type="SAM" id="Phobius"/>
    </source>
</evidence>
<keyword evidence="1" id="KW-0472">Membrane</keyword>
<feature type="transmembrane region" description="Helical" evidence="1">
    <location>
        <begin position="20"/>
        <end position="43"/>
    </location>
</feature>
<organism evidence="2 3">
    <name type="scientific">Kouleothrix aurantiaca</name>
    <dbReference type="NCBI Taxonomy" id="186479"/>
    <lineage>
        <taxon>Bacteria</taxon>
        <taxon>Bacillati</taxon>
        <taxon>Chloroflexota</taxon>
        <taxon>Chloroflexia</taxon>
        <taxon>Chloroflexales</taxon>
        <taxon>Roseiflexineae</taxon>
        <taxon>Roseiflexaceae</taxon>
        <taxon>Kouleothrix</taxon>
    </lineage>
</organism>
<feature type="transmembrane region" description="Helical" evidence="1">
    <location>
        <begin position="178"/>
        <end position="198"/>
    </location>
</feature>
<feature type="transmembrane region" description="Helical" evidence="1">
    <location>
        <begin position="205"/>
        <end position="226"/>
    </location>
</feature>
<keyword evidence="3" id="KW-1185">Reference proteome</keyword>
<dbReference type="Proteomes" id="UP000050509">
    <property type="component" value="Unassembled WGS sequence"/>
</dbReference>
<sequence length="354" mass="37904">GLLALVRAAEGGRWRSFLTLPLRLAGIYVFGYALAAVQLAPWIELGLASPRAAGATFEFVMGTGAHGPDWLLFLFPFIYGQIEPHLFGTVPMGISAAVRAWEHSAYVGILPLALAPLRVALLLASTLRRQFSTRWFTLVWLLLLALAGVIIGAGKYSPLAGLVYATPVLGKLRDVERALVLVSFALALFAAFGLQWLIETRSAGARLVAILSAILIVIAPAFWLWFAGRPNARPILGVEPANIHHLVESRLSGYVPLALALASGALLGFWALRRPGPRSLTLAALLLLADMGVYAVSYQPLMNAAQFERPPAVLSALQSDGQPFRKATFLSGSNDMLPGAAQETLAVSWAMAFG</sequence>
<dbReference type="AlphaFoldDB" id="A0A0N8PR35"/>
<reference evidence="2 3" key="1">
    <citation type="submission" date="2015-09" db="EMBL/GenBank/DDBJ databases">
        <title>Draft genome sequence of Kouleothrix aurantiaca JCM 19913.</title>
        <authorList>
            <person name="Hemp J."/>
        </authorList>
    </citation>
    <scope>NUCLEOTIDE SEQUENCE [LARGE SCALE GENOMIC DNA]</scope>
    <source>
        <strain evidence="2 3">COM-B</strain>
    </source>
</reference>
<feature type="non-terminal residue" evidence="2">
    <location>
        <position position="354"/>
    </location>
</feature>
<feature type="transmembrane region" description="Helical" evidence="1">
    <location>
        <begin position="279"/>
        <end position="298"/>
    </location>
</feature>
<keyword evidence="1" id="KW-1133">Transmembrane helix</keyword>